<dbReference type="STRING" id="1246626.BleG1_2363"/>
<keyword evidence="4" id="KW-1185">Reference proteome</keyword>
<comment type="similarity">
    <text evidence="2">Belongs to the UPF0298 family.</text>
</comment>
<dbReference type="InterPro" id="IPR016979">
    <property type="entry name" value="DUF2129"/>
</dbReference>
<dbReference type="NCBIfam" id="NF002777">
    <property type="entry name" value="PRK02886.1"/>
    <property type="match status" value="1"/>
</dbReference>
<evidence type="ECO:0000313" key="3">
    <source>
        <dbReference type="EMBL" id="AIC94941.1"/>
    </source>
</evidence>
<sequence>MISPSRQGIVVWLTSLKYARQLRRFGHVQYVSKKMKYVVFYCDQAKVDDITNKLQSFHFVTDVKPSMRPFVNTEFEDAKPDKAKEYDYKLGI</sequence>
<dbReference type="PATRIC" id="fig|1246626.3.peg.2363"/>
<protein>
    <recommendedName>
        <fullName evidence="2">UPF0298 protein BleG1_2363</fullName>
    </recommendedName>
</protein>
<evidence type="ECO:0000256" key="1">
    <source>
        <dbReference type="ARBA" id="ARBA00022490"/>
    </source>
</evidence>
<dbReference type="eggNOG" id="COG4471">
    <property type="taxonomic scope" value="Bacteria"/>
</dbReference>
<dbReference type="RefSeq" id="WP_038481018.1">
    <property type="nucleotide sequence ID" value="NZ_CP003923.1"/>
</dbReference>
<gene>
    <name evidence="3" type="ORF">BleG1_2363</name>
</gene>
<dbReference type="Proteomes" id="UP000027142">
    <property type="component" value="Chromosome"/>
</dbReference>
<dbReference type="KEGG" id="ble:BleG1_2363"/>
<dbReference type="AlphaFoldDB" id="A0A060LUM5"/>
<keyword evidence="1 2" id="KW-0963">Cytoplasm</keyword>
<dbReference type="EMBL" id="CP003923">
    <property type="protein sequence ID" value="AIC94941.1"/>
    <property type="molecule type" value="Genomic_DNA"/>
</dbReference>
<dbReference type="PIRSF" id="PIRSF031653">
    <property type="entry name" value="UCP031653"/>
    <property type="match status" value="1"/>
</dbReference>
<proteinExistence type="inferred from homology"/>
<dbReference type="HAMAP" id="MF_01126">
    <property type="entry name" value="UPF0298"/>
    <property type="match status" value="1"/>
</dbReference>
<evidence type="ECO:0000256" key="2">
    <source>
        <dbReference type="HAMAP-Rule" id="MF_01126"/>
    </source>
</evidence>
<organism evidence="3 4">
    <name type="scientific">Shouchella lehensis G1</name>
    <dbReference type="NCBI Taxonomy" id="1246626"/>
    <lineage>
        <taxon>Bacteria</taxon>
        <taxon>Bacillati</taxon>
        <taxon>Bacillota</taxon>
        <taxon>Bacilli</taxon>
        <taxon>Bacillales</taxon>
        <taxon>Bacillaceae</taxon>
        <taxon>Shouchella</taxon>
    </lineage>
</organism>
<dbReference type="GO" id="GO:0005737">
    <property type="term" value="C:cytoplasm"/>
    <property type="evidence" value="ECO:0007669"/>
    <property type="project" value="UniProtKB-SubCell"/>
</dbReference>
<evidence type="ECO:0000313" key="4">
    <source>
        <dbReference type="Proteomes" id="UP000027142"/>
    </source>
</evidence>
<dbReference type="Pfam" id="PF09902">
    <property type="entry name" value="DUF2129"/>
    <property type="match status" value="1"/>
</dbReference>
<dbReference type="HOGENOM" id="CLU_159890_2_0_9"/>
<reference evidence="3 4" key="1">
    <citation type="journal article" date="2014" name="Gene">
        <title>A comparative genomic analysis of the alkalitolerant soil bacterium Bacillus lehensis G1.</title>
        <authorList>
            <person name="Noor Y.M."/>
            <person name="Samsulrizal N.H."/>
            <person name="Jema'on N.A."/>
            <person name="Low K.O."/>
            <person name="Ramli A.N."/>
            <person name="Alias N.I."/>
            <person name="Damis S.I."/>
            <person name="Fuzi S.F."/>
            <person name="Isa M.N."/>
            <person name="Murad A.M."/>
            <person name="Raih M.F."/>
            <person name="Bakar F.D."/>
            <person name="Najimudin N."/>
            <person name="Mahadi N.M."/>
            <person name="Illias R.M."/>
        </authorList>
    </citation>
    <scope>NUCLEOTIDE SEQUENCE [LARGE SCALE GENOMIC DNA]</scope>
    <source>
        <strain evidence="3 4">G1</strain>
    </source>
</reference>
<comment type="subcellular location">
    <subcellularLocation>
        <location evidence="2">Cytoplasm</location>
    </subcellularLocation>
</comment>
<name>A0A060LUM5_9BACI</name>
<accession>A0A060LUM5</accession>